<dbReference type="PANTHER" id="PTHR30055">
    <property type="entry name" value="HTH-TYPE TRANSCRIPTIONAL REGULATOR RUTR"/>
    <property type="match status" value="1"/>
</dbReference>
<dbReference type="Proteomes" id="UP001057702">
    <property type="component" value="Unassembled WGS sequence"/>
</dbReference>
<protein>
    <submittedName>
        <fullName evidence="4">TetR family transcriptional regulator</fullName>
    </submittedName>
</protein>
<dbReference type="PRINTS" id="PR00455">
    <property type="entry name" value="HTHTETR"/>
</dbReference>
<dbReference type="InterPro" id="IPR001647">
    <property type="entry name" value="HTH_TetR"/>
</dbReference>
<name>A0ABT1PZM6_9ACTN</name>
<dbReference type="SUPFAM" id="SSF48498">
    <property type="entry name" value="Tetracyclin repressor-like, C-terminal domain"/>
    <property type="match status" value="1"/>
</dbReference>
<keyword evidence="1 2" id="KW-0238">DNA-binding</keyword>
<reference evidence="4" key="1">
    <citation type="submission" date="2022-06" db="EMBL/GenBank/DDBJ databases">
        <title>Draft genome sequence of Streptomyces sp. RB6PN25 isolated from peat swamp forest in Thailand.</title>
        <authorList>
            <person name="Duangmal K."/>
            <person name="Klaysubun C."/>
        </authorList>
    </citation>
    <scope>NUCLEOTIDE SEQUENCE</scope>
    <source>
        <strain evidence="4">RB6PN25</strain>
    </source>
</reference>
<dbReference type="InterPro" id="IPR036271">
    <property type="entry name" value="Tet_transcr_reg_TetR-rel_C_sf"/>
</dbReference>
<accession>A0ABT1PZM6</accession>
<comment type="caution">
    <text evidence="4">The sequence shown here is derived from an EMBL/GenBank/DDBJ whole genome shotgun (WGS) entry which is preliminary data.</text>
</comment>
<dbReference type="InterPro" id="IPR050109">
    <property type="entry name" value="HTH-type_TetR-like_transc_reg"/>
</dbReference>
<proteinExistence type="predicted"/>
<evidence type="ECO:0000313" key="4">
    <source>
        <dbReference type="EMBL" id="MCQ4083128.1"/>
    </source>
</evidence>
<dbReference type="PROSITE" id="PS50977">
    <property type="entry name" value="HTH_TETR_2"/>
    <property type="match status" value="1"/>
</dbReference>
<dbReference type="InterPro" id="IPR009057">
    <property type="entry name" value="Homeodomain-like_sf"/>
</dbReference>
<dbReference type="PANTHER" id="PTHR30055:SF235">
    <property type="entry name" value="TRANSCRIPTIONAL REGULATORY PROTEIN"/>
    <property type="match status" value="1"/>
</dbReference>
<dbReference type="EMBL" id="JANFNG010000018">
    <property type="protein sequence ID" value="MCQ4083128.1"/>
    <property type="molecule type" value="Genomic_DNA"/>
</dbReference>
<evidence type="ECO:0000256" key="1">
    <source>
        <dbReference type="ARBA" id="ARBA00023125"/>
    </source>
</evidence>
<gene>
    <name evidence="4" type="ORF">NGB36_21585</name>
</gene>
<evidence type="ECO:0000313" key="5">
    <source>
        <dbReference type="Proteomes" id="UP001057702"/>
    </source>
</evidence>
<dbReference type="Gene3D" id="1.10.10.60">
    <property type="entry name" value="Homeodomain-like"/>
    <property type="match status" value="1"/>
</dbReference>
<evidence type="ECO:0000259" key="3">
    <source>
        <dbReference type="PROSITE" id="PS50977"/>
    </source>
</evidence>
<organism evidence="4 5">
    <name type="scientific">Streptomyces humicola</name>
    <dbReference type="NCBI Taxonomy" id="2953240"/>
    <lineage>
        <taxon>Bacteria</taxon>
        <taxon>Bacillati</taxon>
        <taxon>Actinomycetota</taxon>
        <taxon>Actinomycetes</taxon>
        <taxon>Kitasatosporales</taxon>
        <taxon>Streptomycetaceae</taxon>
        <taxon>Streptomyces</taxon>
    </lineage>
</organism>
<dbReference type="Gene3D" id="1.10.357.10">
    <property type="entry name" value="Tetracycline Repressor, domain 2"/>
    <property type="match status" value="1"/>
</dbReference>
<dbReference type="Pfam" id="PF00440">
    <property type="entry name" value="TetR_N"/>
    <property type="match status" value="1"/>
</dbReference>
<dbReference type="SUPFAM" id="SSF46689">
    <property type="entry name" value="Homeodomain-like"/>
    <property type="match status" value="1"/>
</dbReference>
<dbReference type="Pfam" id="PF17920">
    <property type="entry name" value="TetR_C_16"/>
    <property type="match status" value="1"/>
</dbReference>
<dbReference type="RefSeq" id="WP_255922045.1">
    <property type="nucleotide sequence ID" value="NZ_JANFNG010000018.1"/>
</dbReference>
<feature type="domain" description="HTH tetR-type" evidence="3">
    <location>
        <begin position="6"/>
        <end position="66"/>
    </location>
</feature>
<dbReference type="InterPro" id="IPR041678">
    <property type="entry name" value="TetR_C_16"/>
</dbReference>
<keyword evidence="5" id="KW-1185">Reference proteome</keyword>
<evidence type="ECO:0000256" key="2">
    <source>
        <dbReference type="PROSITE-ProRule" id="PRU00335"/>
    </source>
</evidence>
<sequence>MPPRSDRTKAAILRAARERFAANGYERTTIRAVAADANIDPSMVIRYFATKEGLFDAALTIDLRLPDLTAVPVVELPGTLVRLFLERWESDPSGDTLLVLLRSAVTNDRAAERVRAIFTRQVAPTLVAALGPQVVPRAALVASQLLGLALTRYLLRLPPVTQMTADEIAETLAPALAATLGLAEA</sequence>
<feature type="DNA-binding region" description="H-T-H motif" evidence="2">
    <location>
        <begin position="29"/>
        <end position="48"/>
    </location>
</feature>